<dbReference type="AlphaFoldDB" id="D7TKZ9"/>
<keyword evidence="2" id="KW-1185">Reference proteome</keyword>
<protein>
    <submittedName>
        <fullName evidence="1">Uncharacterized protein</fullName>
    </submittedName>
</protein>
<sequence>MIANMSQLKRECHLFIDFTYQLDNHLFSSLYINPETKQNQITINADNSHNGKATFD</sequence>
<evidence type="ECO:0000313" key="1">
    <source>
        <dbReference type="EMBL" id="CBI31171.3"/>
    </source>
</evidence>
<gene>
    <name evidence="1" type="ordered locus">VIT_08s0056g00650</name>
</gene>
<dbReference type="HOGENOM" id="CLU_3018212_0_0_1"/>
<dbReference type="EMBL" id="FN595995">
    <property type="protein sequence ID" value="CBI31171.3"/>
    <property type="molecule type" value="Genomic_DNA"/>
</dbReference>
<proteinExistence type="predicted"/>
<dbReference type="PaxDb" id="29760-VIT_08s0056g00650.t01"/>
<dbReference type="Proteomes" id="UP000009183">
    <property type="component" value="Chromosome 8"/>
</dbReference>
<dbReference type="InParanoid" id="D7TKZ9"/>
<name>D7TKZ9_VITVI</name>
<reference evidence="2" key="1">
    <citation type="journal article" date="2007" name="Nature">
        <title>The grapevine genome sequence suggests ancestral hexaploidization in major angiosperm phyla.</title>
        <authorList>
            <consortium name="The French-Italian Public Consortium for Grapevine Genome Characterization."/>
            <person name="Jaillon O."/>
            <person name="Aury J.-M."/>
            <person name="Noel B."/>
            <person name="Policriti A."/>
            <person name="Clepet C."/>
            <person name="Casagrande A."/>
            <person name="Choisne N."/>
            <person name="Aubourg S."/>
            <person name="Vitulo N."/>
            <person name="Jubin C."/>
            <person name="Vezzi A."/>
            <person name="Legeai F."/>
            <person name="Hugueney P."/>
            <person name="Dasilva C."/>
            <person name="Horner D."/>
            <person name="Mica E."/>
            <person name="Jublot D."/>
            <person name="Poulain J."/>
            <person name="Bruyere C."/>
            <person name="Billault A."/>
            <person name="Segurens B."/>
            <person name="Gouyvenoux M."/>
            <person name="Ugarte E."/>
            <person name="Cattonaro F."/>
            <person name="Anthouard V."/>
            <person name="Vico V."/>
            <person name="Del Fabbro C."/>
            <person name="Alaux M."/>
            <person name="Di Gaspero G."/>
            <person name="Dumas V."/>
            <person name="Felice N."/>
            <person name="Paillard S."/>
            <person name="Juman I."/>
            <person name="Moroldo M."/>
            <person name="Scalabrin S."/>
            <person name="Canaguier A."/>
            <person name="Le Clainche I."/>
            <person name="Malacrida G."/>
            <person name="Durand E."/>
            <person name="Pesole G."/>
            <person name="Laucou V."/>
            <person name="Chatelet P."/>
            <person name="Merdinoglu D."/>
            <person name="Delledonne M."/>
            <person name="Pezzotti M."/>
            <person name="Lecharny A."/>
            <person name="Scarpelli C."/>
            <person name="Artiguenave F."/>
            <person name="Pe M.E."/>
            <person name="Valle G."/>
            <person name="Morgante M."/>
            <person name="Caboche M."/>
            <person name="Adam-Blondon A.-F."/>
            <person name="Weissenbach J."/>
            <person name="Quetier F."/>
            <person name="Wincker P."/>
        </authorList>
    </citation>
    <scope>NUCLEOTIDE SEQUENCE [LARGE SCALE GENOMIC DNA]</scope>
    <source>
        <strain evidence="2">cv. Pinot noir / PN40024</strain>
    </source>
</reference>
<organism evidence="1 2">
    <name type="scientific">Vitis vinifera</name>
    <name type="common">Grape</name>
    <dbReference type="NCBI Taxonomy" id="29760"/>
    <lineage>
        <taxon>Eukaryota</taxon>
        <taxon>Viridiplantae</taxon>
        <taxon>Streptophyta</taxon>
        <taxon>Embryophyta</taxon>
        <taxon>Tracheophyta</taxon>
        <taxon>Spermatophyta</taxon>
        <taxon>Magnoliopsida</taxon>
        <taxon>eudicotyledons</taxon>
        <taxon>Gunneridae</taxon>
        <taxon>Pentapetalae</taxon>
        <taxon>rosids</taxon>
        <taxon>Vitales</taxon>
        <taxon>Vitaceae</taxon>
        <taxon>Viteae</taxon>
        <taxon>Vitis</taxon>
    </lineage>
</organism>
<evidence type="ECO:0000313" key="2">
    <source>
        <dbReference type="Proteomes" id="UP000009183"/>
    </source>
</evidence>
<accession>D7TKZ9</accession>